<evidence type="ECO:0000256" key="2">
    <source>
        <dbReference type="ARBA" id="ARBA00022679"/>
    </source>
</evidence>
<dbReference type="InterPro" id="IPR003033">
    <property type="entry name" value="SCP2_sterol-bd_dom"/>
</dbReference>
<evidence type="ECO:0000259" key="6">
    <source>
        <dbReference type="Pfam" id="PF02036"/>
    </source>
</evidence>
<keyword evidence="4" id="KW-0812">Transmembrane</keyword>
<dbReference type="InterPro" id="IPR000863">
    <property type="entry name" value="Sulfotransferase_dom"/>
</dbReference>
<dbReference type="Pfam" id="PF00685">
    <property type="entry name" value="Sulfotransfer_1"/>
    <property type="match status" value="1"/>
</dbReference>
<organism evidence="7 8">
    <name type="scientific">Symbiodinium microadriaticum</name>
    <name type="common">Dinoflagellate</name>
    <name type="synonym">Zooxanthella microadriatica</name>
    <dbReference type="NCBI Taxonomy" id="2951"/>
    <lineage>
        <taxon>Eukaryota</taxon>
        <taxon>Sar</taxon>
        <taxon>Alveolata</taxon>
        <taxon>Dinophyceae</taxon>
        <taxon>Suessiales</taxon>
        <taxon>Symbiodiniaceae</taxon>
        <taxon>Symbiodinium</taxon>
    </lineage>
</organism>
<keyword evidence="4" id="KW-1133">Transmembrane helix</keyword>
<keyword evidence="2 7" id="KW-0808">Transferase</keyword>
<evidence type="ECO:0000259" key="5">
    <source>
        <dbReference type="Pfam" id="PF00685"/>
    </source>
</evidence>
<evidence type="ECO:0000313" key="8">
    <source>
        <dbReference type="Proteomes" id="UP000186817"/>
    </source>
</evidence>
<protein>
    <submittedName>
        <fullName evidence="7">Sulfotransferase 1C3</fullName>
    </submittedName>
</protein>
<comment type="similarity">
    <text evidence="1">Belongs to the sulfotransferase 1 family.</text>
</comment>
<gene>
    <name evidence="7" type="primary">SULT1C3</name>
    <name evidence="7" type="ORF">AK812_SmicGene20811</name>
</gene>
<keyword evidence="8" id="KW-1185">Reference proteome</keyword>
<feature type="domain" description="Sulfotransferase" evidence="5">
    <location>
        <begin position="339"/>
        <end position="538"/>
    </location>
</feature>
<dbReference type="Proteomes" id="UP000186817">
    <property type="component" value="Unassembled WGS sequence"/>
</dbReference>
<feature type="region of interest" description="Disordered" evidence="3">
    <location>
        <begin position="1"/>
        <end position="70"/>
    </location>
</feature>
<name>A0A1Q9DNZ2_SYMMI</name>
<dbReference type="PANTHER" id="PTHR11783">
    <property type="entry name" value="SULFOTRANSFERASE SULT"/>
    <property type="match status" value="1"/>
</dbReference>
<dbReference type="SUPFAM" id="SSF55718">
    <property type="entry name" value="SCP-like"/>
    <property type="match status" value="1"/>
</dbReference>
<dbReference type="InterPro" id="IPR036527">
    <property type="entry name" value="SCP2_sterol-bd_dom_sf"/>
</dbReference>
<accession>A0A1Q9DNZ2</accession>
<dbReference type="AlphaFoldDB" id="A0A1Q9DNZ2"/>
<feature type="transmembrane region" description="Helical" evidence="4">
    <location>
        <begin position="628"/>
        <end position="648"/>
    </location>
</feature>
<feature type="domain" description="SCP2" evidence="6">
    <location>
        <begin position="143"/>
        <end position="234"/>
    </location>
</feature>
<evidence type="ECO:0000256" key="1">
    <source>
        <dbReference type="ARBA" id="ARBA00005771"/>
    </source>
</evidence>
<dbReference type="SUPFAM" id="SSF52540">
    <property type="entry name" value="P-loop containing nucleoside triphosphate hydrolases"/>
    <property type="match status" value="1"/>
</dbReference>
<dbReference type="OrthoDB" id="205623at2759"/>
<reference evidence="7 8" key="1">
    <citation type="submission" date="2016-02" db="EMBL/GenBank/DDBJ databases">
        <title>Genome analysis of coral dinoflagellate symbionts highlights evolutionary adaptations to a symbiotic lifestyle.</title>
        <authorList>
            <person name="Aranda M."/>
            <person name="Li Y."/>
            <person name="Liew Y.J."/>
            <person name="Baumgarten S."/>
            <person name="Simakov O."/>
            <person name="Wilson M."/>
            <person name="Piel J."/>
            <person name="Ashoor H."/>
            <person name="Bougouffa S."/>
            <person name="Bajic V.B."/>
            <person name="Ryu T."/>
            <person name="Ravasi T."/>
            <person name="Bayer T."/>
            <person name="Micklem G."/>
            <person name="Kim H."/>
            <person name="Bhak J."/>
            <person name="Lajeunesse T.C."/>
            <person name="Voolstra C.R."/>
        </authorList>
    </citation>
    <scope>NUCLEOTIDE SEQUENCE [LARGE SCALE GENOMIC DNA]</scope>
    <source>
        <strain evidence="7 8">CCMP2467</strain>
    </source>
</reference>
<dbReference type="GO" id="GO:0008146">
    <property type="term" value="F:sulfotransferase activity"/>
    <property type="evidence" value="ECO:0007669"/>
    <property type="project" value="InterPro"/>
</dbReference>
<dbReference type="Gene3D" id="3.40.50.300">
    <property type="entry name" value="P-loop containing nucleotide triphosphate hydrolases"/>
    <property type="match status" value="1"/>
</dbReference>
<proteinExistence type="inferred from homology"/>
<dbReference type="EMBL" id="LSRX01000452">
    <property type="protein sequence ID" value="OLP96882.1"/>
    <property type="molecule type" value="Genomic_DNA"/>
</dbReference>
<feature type="transmembrane region" description="Helical" evidence="4">
    <location>
        <begin position="261"/>
        <end position="281"/>
    </location>
</feature>
<feature type="compositionally biased region" description="Low complexity" evidence="3">
    <location>
        <begin position="10"/>
        <end position="25"/>
    </location>
</feature>
<dbReference type="InterPro" id="IPR027417">
    <property type="entry name" value="P-loop_NTPase"/>
</dbReference>
<sequence>MAYSEPGRCSSYSQASRSSMSSSAPRPYPSLRPNSRQRRESMPKGVLGKAVHAPAAEGPRRPARPRSASVSSALERAFSFGLDLPRRPSRPSPRIRGAAYMPPPCRQEAFMPYKVLASRAIMAQASGLLCQPLIDQTRRAIQEKGASLVRQAGFVYQLNLRDGGPQGNFTLDLRHGSGSLQPGVDPRADVTFNILDADLAALGKGTLSVSNALRHGRLDIKGDQLATQVLSEVLERIQREYSPDYEPPQIISDDSARRWRIGAVLCFLLVVVVCIIIVNPFEVSRGSGGPREMEIVAHMSESNLQKLGNGVVKKLQKFTSKAFQQLFPWKEAMGFVSKPSDVLIAGSMGSGTTWLSHILHGLRADGSLDFEDLNQVVTWYDVLASKKGPDMLAAQEGLELEPRILKSHHVHAAAVANVRYVVLMRDPQQVLFAQHRLFCNGTWARLAGLKPNEIPVGLYASAFYARVNANDVWYHILSWYKCCWSDPQVAWVTYEDLLDDLSGQIRQLARFLLPSLPGSEILKKIAAQSSRDFMLQHQSKFDNHLLLEPLPAFKEKDGSTPRLPRVLPREEVEVDKRIVELCDVRWSRIVTPKTGFDSYAEMRAAIRARAAPGYGAGPLDLSSTVSGMPLSVIIFVLSVGLFAAAISFQPQLCRSVAIRLRILASAYYRWAMSQFSNSKKMDPDAVQTTRSGFVV</sequence>
<dbReference type="Pfam" id="PF02036">
    <property type="entry name" value="SCP2"/>
    <property type="match status" value="1"/>
</dbReference>
<keyword evidence="4" id="KW-0472">Membrane</keyword>
<dbReference type="Gene3D" id="3.30.1050.10">
    <property type="entry name" value="SCP2 sterol-binding domain"/>
    <property type="match status" value="1"/>
</dbReference>
<comment type="caution">
    <text evidence="7">The sequence shown here is derived from an EMBL/GenBank/DDBJ whole genome shotgun (WGS) entry which is preliminary data.</text>
</comment>
<evidence type="ECO:0000256" key="4">
    <source>
        <dbReference type="SAM" id="Phobius"/>
    </source>
</evidence>
<evidence type="ECO:0000256" key="3">
    <source>
        <dbReference type="SAM" id="MobiDB-lite"/>
    </source>
</evidence>
<evidence type="ECO:0000313" key="7">
    <source>
        <dbReference type="EMBL" id="OLP96882.1"/>
    </source>
</evidence>